<gene>
    <name evidence="1" type="ORF">Xinn_03455</name>
    <name evidence="2" type="ORF">XIS1_500020</name>
</gene>
<dbReference type="EMBL" id="FTLG01000193">
    <property type="protein sequence ID" value="SIP74065.1"/>
    <property type="molecule type" value="Genomic_DNA"/>
</dbReference>
<organism evidence="2 3">
    <name type="scientific">Xenorhabdus innexi</name>
    <dbReference type="NCBI Taxonomy" id="290109"/>
    <lineage>
        <taxon>Bacteria</taxon>
        <taxon>Pseudomonadati</taxon>
        <taxon>Pseudomonadota</taxon>
        <taxon>Gammaproteobacteria</taxon>
        <taxon>Enterobacterales</taxon>
        <taxon>Morganellaceae</taxon>
        <taxon>Xenorhabdus</taxon>
    </lineage>
</organism>
<dbReference type="AlphaFoldDB" id="A0A1N6MYZ7"/>
<reference evidence="3" key="2">
    <citation type="submission" date="2016-12" db="EMBL/GenBank/DDBJ databases">
        <authorList>
            <person name="Gaudriault S."/>
        </authorList>
    </citation>
    <scope>NUCLEOTIDE SEQUENCE [LARGE SCALE GENOMIC DNA]</scope>
    <source>
        <strain evidence="3">HGB1681 (deposited as PTA-6826 in the American Type Culture Collection)</strain>
    </source>
</reference>
<protein>
    <submittedName>
        <fullName evidence="2">Uncharacterized protein</fullName>
    </submittedName>
</protein>
<name>A0A1N6MYZ7_9GAMM</name>
<proteinExistence type="predicted"/>
<reference evidence="2" key="1">
    <citation type="submission" date="2016-12" db="EMBL/GenBank/DDBJ databases">
        <authorList>
            <person name="Song W.-J."/>
            <person name="Kurnit D.M."/>
        </authorList>
    </citation>
    <scope>NUCLEOTIDE SEQUENCE [LARGE SCALE GENOMIC DNA]</scope>
    <source>
        <strain evidence="2">HGB1681</strain>
    </source>
</reference>
<sequence length="110" mass="13041">MVDNMKKIIMSCVVFFCLHGVSWASKNTIPKDLQEYIKNTEDCEYLAGEWDSDLPDERKRLIEDEVNIYCKKAHESFYELKAKYKNDPKKIKIINEHSEMIKDYDDTPVE</sequence>
<evidence type="ECO:0000313" key="3">
    <source>
        <dbReference type="Proteomes" id="UP000196435"/>
    </source>
</evidence>
<accession>A0A1N6MYZ7</accession>
<evidence type="ECO:0000313" key="2">
    <source>
        <dbReference type="EMBL" id="SIP74065.1"/>
    </source>
</evidence>
<evidence type="ECO:0000313" key="1">
    <source>
        <dbReference type="EMBL" id="PHM30201.1"/>
    </source>
</evidence>
<dbReference type="EMBL" id="NIBU01000064">
    <property type="protein sequence ID" value="PHM30201.1"/>
    <property type="molecule type" value="Genomic_DNA"/>
</dbReference>
<dbReference type="Proteomes" id="UP000224871">
    <property type="component" value="Unassembled WGS sequence"/>
</dbReference>
<dbReference type="Proteomes" id="UP000196435">
    <property type="component" value="Unassembled WGS sequence"/>
</dbReference>
<evidence type="ECO:0000313" key="4">
    <source>
        <dbReference type="Proteomes" id="UP000224871"/>
    </source>
</evidence>
<reference evidence="1 4" key="3">
    <citation type="journal article" date="2017" name="Nat. Microbiol.">
        <title>Natural product diversity associated with the nematode symbionts Photorhabdus and Xenorhabdus.</title>
        <authorList>
            <person name="Tobias N.J."/>
            <person name="Wolff H."/>
            <person name="Djahanschiri B."/>
            <person name="Grundmann F."/>
            <person name="Kronenwerth M."/>
            <person name="Shi Y.M."/>
            <person name="Simonyi S."/>
            <person name="Grun P."/>
            <person name="Shapiro-Ilan D."/>
            <person name="Pidot S.J."/>
            <person name="Stinear T.P."/>
            <person name="Ebersberger I."/>
            <person name="Bode H.B."/>
        </authorList>
    </citation>
    <scope>NUCLEOTIDE SEQUENCE [LARGE SCALE GENOMIC DNA]</scope>
    <source>
        <strain evidence="1 4">DSM 16336</strain>
    </source>
</reference>
<keyword evidence="4" id="KW-1185">Reference proteome</keyword>